<dbReference type="AlphaFoldDB" id="A0A0V1F163"/>
<organism evidence="1 2">
    <name type="scientific">Trichinella pseudospiralis</name>
    <name type="common">Parasitic roundworm</name>
    <dbReference type="NCBI Taxonomy" id="6337"/>
    <lineage>
        <taxon>Eukaryota</taxon>
        <taxon>Metazoa</taxon>
        <taxon>Ecdysozoa</taxon>
        <taxon>Nematoda</taxon>
        <taxon>Enoplea</taxon>
        <taxon>Dorylaimia</taxon>
        <taxon>Trichinellida</taxon>
        <taxon>Trichinellidae</taxon>
        <taxon>Trichinella</taxon>
    </lineage>
</organism>
<evidence type="ECO:0000313" key="1">
    <source>
        <dbReference type="EMBL" id="KRY79978.1"/>
    </source>
</evidence>
<dbReference type="EMBL" id="JYDR01000001">
    <property type="protein sequence ID" value="KRY79978.1"/>
    <property type="molecule type" value="Genomic_DNA"/>
</dbReference>
<evidence type="ECO:0000313" key="2">
    <source>
        <dbReference type="Proteomes" id="UP000054632"/>
    </source>
</evidence>
<comment type="caution">
    <text evidence="1">The sequence shown here is derived from an EMBL/GenBank/DDBJ whole genome shotgun (WGS) entry which is preliminary data.</text>
</comment>
<protein>
    <submittedName>
        <fullName evidence="1">Uncharacterized protein</fullName>
    </submittedName>
</protein>
<gene>
    <name evidence="1" type="ORF">T4A_6233</name>
</gene>
<accession>A0A0V1F163</accession>
<reference evidence="1 2" key="1">
    <citation type="submission" date="2015-01" db="EMBL/GenBank/DDBJ databases">
        <title>Evolution of Trichinella species and genotypes.</title>
        <authorList>
            <person name="Korhonen P.K."/>
            <person name="Edoardo P."/>
            <person name="Giuseppe L.R."/>
            <person name="Gasser R.B."/>
        </authorList>
    </citation>
    <scope>NUCLEOTIDE SEQUENCE [LARGE SCALE GENOMIC DNA]</scope>
    <source>
        <strain evidence="1">ISS13</strain>
    </source>
</reference>
<name>A0A0V1F163_TRIPS</name>
<sequence length="71" mass="8230">MNILTIKKATTCLPDFFLKWELLAQRIRRPVNNNAVCSSTCTMHRIDTDAIKMDTRFTLNGKTKDNKQKDN</sequence>
<dbReference type="Proteomes" id="UP000054632">
    <property type="component" value="Unassembled WGS sequence"/>
</dbReference>
<proteinExistence type="predicted"/>